<reference evidence="1" key="1">
    <citation type="submission" date="2014-09" db="EMBL/GenBank/DDBJ databases">
        <authorList>
            <person name="Magalhaes I.L.F."/>
            <person name="Oliveira U."/>
            <person name="Santos F.R."/>
            <person name="Vidigal T.H.D.A."/>
            <person name="Brescovit A.D."/>
            <person name="Santos A.J."/>
        </authorList>
    </citation>
    <scope>NUCLEOTIDE SEQUENCE</scope>
    <source>
        <tissue evidence="1">Shoot tissue taken approximately 20 cm above the soil surface</tissue>
    </source>
</reference>
<dbReference type="AlphaFoldDB" id="A0A0A9FUD3"/>
<sequence length="45" mass="5264">MEQPNLNHWQTGVSIQKLLFKYCIFFSDQIKSLVNILPKDPLTNT</sequence>
<proteinExistence type="predicted"/>
<accession>A0A0A9FUD3</accession>
<organism evidence="1">
    <name type="scientific">Arundo donax</name>
    <name type="common">Giant reed</name>
    <name type="synonym">Donax arundinaceus</name>
    <dbReference type="NCBI Taxonomy" id="35708"/>
    <lineage>
        <taxon>Eukaryota</taxon>
        <taxon>Viridiplantae</taxon>
        <taxon>Streptophyta</taxon>
        <taxon>Embryophyta</taxon>
        <taxon>Tracheophyta</taxon>
        <taxon>Spermatophyta</taxon>
        <taxon>Magnoliopsida</taxon>
        <taxon>Liliopsida</taxon>
        <taxon>Poales</taxon>
        <taxon>Poaceae</taxon>
        <taxon>PACMAD clade</taxon>
        <taxon>Arundinoideae</taxon>
        <taxon>Arundineae</taxon>
        <taxon>Arundo</taxon>
    </lineage>
</organism>
<dbReference type="EMBL" id="GBRH01181441">
    <property type="protein sequence ID" value="JAE16455.1"/>
    <property type="molecule type" value="Transcribed_RNA"/>
</dbReference>
<evidence type="ECO:0000313" key="1">
    <source>
        <dbReference type="EMBL" id="JAE16455.1"/>
    </source>
</evidence>
<protein>
    <submittedName>
        <fullName evidence="1">Uncharacterized protein</fullName>
    </submittedName>
</protein>
<reference evidence="1" key="2">
    <citation type="journal article" date="2015" name="Data Brief">
        <title>Shoot transcriptome of the giant reed, Arundo donax.</title>
        <authorList>
            <person name="Barrero R.A."/>
            <person name="Guerrero F.D."/>
            <person name="Moolhuijzen P."/>
            <person name="Goolsby J.A."/>
            <person name="Tidwell J."/>
            <person name="Bellgard S.E."/>
            <person name="Bellgard M.I."/>
        </authorList>
    </citation>
    <scope>NUCLEOTIDE SEQUENCE</scope>
    <source>
        <tissue evidence="1">Shoot tissue taken approximately 20 cm above the soil surface</tissue>
    </source>
</reference>
<name>A0A0A9FUD3_ARUDO</name>